<organism evidence="1 2">
    <name type="scientific">Gossypium barbadense</name>
    <name type="common">Sea Island cotton</name>
    <name type="synonym">Hibiscus barbadensis</name>
    <dbReference type="NCBI Taxonomy" id="3634"/>
    <lineage>
        <taxon>Eukaryota</taxon>
        <taxon>Viridiplantae</taxon>
        <taxon>Streptophyta</taxon>
        <taxon>Embryophyta</taxon>
        <taxon>Tracheophyta</taxon>
        <taxon>Spermatophyta</taxon>
        <taxon>Magnoliopsida</taxon>
        <taxon>eudicotyledons</taxon>
        <taxon>Gunneridae</taxon>
        <taxon>Pentapetalae</taxon>
        <taxon>rosids</taxon>
        <taxon>malvids</taxon>
        <taxon>Malvales</taxon>
        <taxon>Malvaceae</taxon>
        <taxon>Malvoideae</taxon>
        <taxon>Gossypium</taxon>
    </lineage>
</organism>
<reference evidence="1 2" key="1">
    <citation type="submission" date="2015-01" db="EMBL/GenBank/DDBJ databases">
        <title>Genome of allotetraploid Gossypium barbadense reveals genomic plasticity and fiber elongation in cotton evolution.</title>
        <authorList>
            <person name="Chen X."/>
            <person name="Liu X."/>
            <person name="Zhao B."/>
            <person name="Zheng H."/>
            <person name="Hu Y."/>
            <person name="Lu G."/>
            <person name="Yang C."/>
            <person name="Chen J."/>
            <person name="Shan C."/>
            <person name="Zhang L."/>
            <person name="Zhou Y."/>
            <person name="Wang L."/>
            <person name="Guo W."/>
            <person name="Bai Y."/>
            <person name="Ruan J."/>
            <person name="Shangguan X."/>
            <person name="Mao Y."/>
            <person name="Jiang J."/>
            <person name="Zhu Y."/>
            <person name="Lei J."/>
            <person name="Kang H."/>
            <person name="Chen S."/>
            <person name="He X."/>
            <person name="Wang R."/>
            <person name="Wang Y."/>
            <person name="Chen J."/>
            <person name="Wang L."/>
            <person name="Yu S."/>
            <person name="Wang B."/>
            <person name="Wei J."/>
            <person name="Song S."/>
            <person name="Lu X."/>
            <person name="Gao Z."/>
            <person name="Gu W."/>
            <person name="Deng X."/>
            <person name="Ma D."/>
            <person name="Wang S."/>
            <person name="Liang W."/>
            <person name="Fang L."/>
            <person name="Cai C."/>
            <person name="Zhu X."/>
            <person name="Zhou B."/>
            <person name="Zhang Y."/>
            <person name="Chen Z."/>
            <person name="Xu S."/>
            <person name="Zhu R."/>
            <person name="Wang S."/>
            <person name="Zhang T."/>
            <person name="Zhao G."/>
        </authorList>
    </citation>
    <scope>NUCLEOTIDE SEQUENCE [LARGE SCALE GENOMIC DNA]</scope>
    <source>
        <strain evidence="2">cv. Xinhai21</strain>
        <tissue evidence="1">Leaf</tissue>
    </source>
</reference>
<evidence type="ECO:0000313" key="1">
    <source>
        <dbReference type="EMBL" id="PPS16061.1"/>
    </source>
</evidence>
<dbReference type="EMBL" id="KZ663070">
    <property type="protein sequence ID" value="PPS16061.1"/>
    <property type="molecule type" value="Genomic_DNA"/>
</dbReference>
<gene>
    <name evidence="1" type="ORF">GOBAR_AA04515</name>
</gene>
<evidence type="ECO:0000313" key="2">
    <source>
        <dbReference type="Proteomes" id="UP000239757"/>
    </source>
</evidence>
<proteinExistence type="predicted"/>
<accession>A0A2P5YKH1</accession>
<dbReference type="AlphaFoldDB" id="A0A2P5YKH1"/>
<sequence length="186" mass="20665">MVMIFPWPGRYWANKAPTSCWTASTCCIEHTQLVIVGHLLLSWANKNAFLGDPEFDQLQSVIQIAAKSCSEGKGLDAHWLLLLSFKAACQGSRTSDRKTASCFRYYSCCSISHCGAHRSSEKEGIISPEAVQTEVDELPTLKSKERPIVLLSSSSVANKEFEERISGAIPDFFRLLPIKSTSRHIL</sequence>
<dbReference type="Proteomes" id="UP000239757">
    <property type="component" value="Unassembled WGS sequence"/>
</dbReference>
<protein>
    <submittedName>
        <fullName evidence="1">Uncharacterized protein</fullName>
    </submittedName>
</protein>
<name>A0A2P5YKH1_GOSBA</name>